<dbReference type="RefSeq" id="WP_283751928.1">
    <property type="nucleotide sequence ID" value="NZ_JAQOSP010000006.1"/>
</dbReference>
<sequence>MRLEDADIFIAAIARVRELVLVSHDSDMLRVPELTVEDWLVTTT</sequence>
<reference evidence="1 2" key="1">
    <citation type="submission" date="2023-01" db="EMBL/GenBank/DDBJ databases">
        <title>Novel diversity within Roseofilum (Cyanobacteria; Desertifilaceae) from marine benthic mats with descriptions of four novel species.</title>
        <authorList>
            <person name="Wang Y."/>
            <person name="Berthold D.E."/>
            <person name="Hu J."/>
            <person name="Lefler F.W."/>
            <person name="Laughinghouse H.D. IV."/>
        </authorList>
    </citation>
    <scope>NUCLEOTIDE SEQUENCE [LARGE SCALE GENOMIC DNA]</scope>
    <source>
        <strain evidence="1 2">BLCC-M154</strain>
    </source>
</reference>
<organism evidence="1 2">
    <name type="scientific">Roseofilum acuticapitatum BLCC-M154</name>
    <dbReference type="NCBI Taxonomy" id="3022444"/>
    <lineage>
        <taxon>Bacteria</taxon>
        <taxon>Bacillati</taxon>
        <taxon>Cyanobacteriota</taxon>
        <taxon>Cyanophyceae</taxon>
        <taxon>Desertifilales</taxon>
        <taxon>Desertifilaceae</taxon>
        <taxon>Roseofilum</taxon>
        <taxon>Roseofilum acuticapitatum</taxon>
    </lineage>
</organism>
<dbReference type="Gene3D" id="3.40.50.1010">
    <property type="entry name" value="5'-nuclease"/>
    <property type="match status" value="1"/>
</dbReference>
<dbReference type="SUPFAM" id="SSF88723">
    <property type="entry name" value="PIN domain-like"/>
    <property type="match status" value="1"/>
</dbReference>
<keyword evidence="2" id="KW-1185">Reference proteome</keyword>
<evidence type="ECO:0000313" key="1">
    <source>
        <dbReference type="EMBL" id="MDJ1168161.1"/>
    </source>
</evidence>
<dbReference type="Proteomes" id="UP001235303">
    <property type="component" value="Unassembled WGS sequence"/>
</dbReference>
<comment type="caution">
    <text evidence="1">The sequence shown here is derived from an EMBL/GenBank/DDBJ whole genome shotgun (WGS) entry which is preliminary data.</text>
</comment>
<gene>
    <name evidence="1" type="ORF">PMG71_01815</name>
</gene>
<evidence type="ECO:0000313" key="2">
    <source>
        <dbReference type="Proteomes" id="UP001235303"/>
    </source>
</evidence>
<dbReference type="EMBL" id="JAQOSP010000006">
    <property type="protein sequence ID" value="MDJ1168161.1"/>
    <property type="molecule type" value="Genomic_DNA"/>
</dbReference>
<dbReference type="InterPro" id="IPR029060">
    <property type="entry name" value="PIN-like_dom_sf"/>
</dbReference>
<proteinExistence type="predicted"/>
<evidence type="ECO:0008006" key="3">
    <source>
        <dbReference type="Google" id="ProtNLM"/>
    </source>
</evidence>
<accession>A0ABT7AMP5</accession>
<protein>
    <recommendedName>
        <fullName evidence="3">PIN domain-containing protein</fullName>
    </recommendedName>
</protein>
<name>A0ABT7AMP5_9CYAN</name>